<feature type="signal peptide" evidence="1">
    <location>
        <begin position="1"/>
        <end position="18"/>
    </location>
</feature>
<dbReference type="Proteomes" id="UP000290889">
    <property type="component" value="Chromosome"/>
</dbReference>
<evidence type="ECO:0000313" key="3">
    <source>
        <dbReference type="Proteomes" id="UP000290889"/>
    </source>
</evidence>
<evidence type="ECO:0000313" key="2">
    <source>
        <dbReference type="EMBL" id="QBA65552.1"/>
    </source>
</evidence>
<sequence length="310" mass="33675">MRNLVALIFLCASTFVCAQVDEEVEITTETGTLKGALMVPEGEGTFPVVMIIAGSGPTDRNGNNAAMTNNSLQLLAEGLYDNDIASLRFDKRGVAASVSAMTGEEDLRFETYIEDAESWGEYLKGDPRFDELVVMGHSEGSLIGMIAAKRMEADKFISIAGVGRPAADILREQLSVQPPGVTAMTDPIIESLERGETVDSVNPMLNVLFRPSVQPYLISWFKYDPAQAIAALNVPVLILQGTTDIQVKIKDAEMLASANPDAEKVIFDGMNHVLKEAPIDRMENMKTYNDPSLPLMVGLVEAIIDFIGEN</sequence>
<dbReference type="InterPro" id="IPR029058">
    <property type="entry name" value="AB_hydrolase_fold"/>
</dbReference>
<dbReference type="EMBL" id="CP035544">
    <property type="protein sequence ID" value="QBA65552.1"/>
    <property type="molecule type" value="Genomic_DNA"/>
</dbReference>
<proteinExistence type="predicted"/>
<name>A0A411ECU6_9FLAO</name>
<dbReference type="PANTHER" id="PTHR43265:SF1">
    <property type="entry name" value="ESTERASE ESTD"/>
    <property type="match status" value="1"/>
</dbReference>
<dbReference type="GO" id="GO:0052689">
    <property type="term" value="F:carboxylic ester hydrolase activity"/>
    <property type="evidence" value="ECO:0007669"/>
    <property type="project" value="TreeGrafter"/>
</dbReference>
<evidence type="ECO:0000256" key="1">
    <source>
        <dbReference type="SAM" id="SignalP"/>
    </source>
</evidence>
<keyword evidence="2" id="KW-0378">Hydrolase</keyword>
<dbReference type="SUPFAM" id="SSF53474">
    <property type="entry name" value="alpha/beta-Hydrolases"/>
    <property type="match status" value="1"/>
</dbReference>
<reference evidence="2 3" key="1">
    <citation type="submission" date="2019-01" db="EMBL/GenBank/DDBJ databases">
        <title>Muriicola soli sp. nov., isolated from soil.</title>
        <authorList>
            <person name="Kang H.J."/>
            <person name="Kim S.B."/>
        </authorList>
    </citation>
    <scope>NUCLEOTIDE SEQUENCE [LARGE SCALE GENOMIC DNA]</scope>
    <source>
        <strain evidence="2 3">MMS17-SY002</strain>
    </source>
</reference>
<gene>
    <name evidence="2" type="ORF">EQY75_01835</name>
</gene>
<protein>
    <submittedName>
        <fullName evidence="2">Alpha/beta hydrolase</fullName>
    </submittedName>
</protein>
<dbReference type="InterPro" id="IPR053145">
    <property type="entry name" value="AB_hydrolase_Est10"/>
</dbReference>
<dbReference type="Gene3D" id="3.40.50.1820">
    <property type="entry name" value="alpha/beta hydrolase"/>
    <property type="match status" value="1"/>
</dbReference>
<dbReference type="AlphaFoldDB" id="A0A411ECU6"/>
<keyword evidence="1" id="KW-0732">Signal</keyword>
<accession>A0A411ECU6</accession>
<keyword evidence="3" id="KW-1185">Reference proteome</keyword>
<dbReference type="OrthoDB" id="9809549at2"/>
<dbReference type="PANTHER" id="PTHR43265">
    <property type="entry name" value="ESTERASE ESTD"/>
    <property type="match status" value="1"/>
</dbReference>
<organism evidence="2 3">
    <name type="scientific">Muriicola soli</name>
    <dbReference type="NCBI Taxonomy" id="2507538"/>
    <lineage>
        <taxon>Bacteria</taxon>
        <taxon>Pseudomonadati</taxon>
        <taxon>Bacteroidota</taxon>
        <taxon>Flavobacteriia</taxon>
        <taxon>Flavobacteriales</taxon>
        <taxon>Flavobacteriaceae</taxon>
        <taxon>Muriicola</taxon>
    </lineage>
</organism>
<feature type="chain" id="PRO_5018972172" evidence="1">
    <location>
        <begin position="19"/>
        <end position="310"/>
    </location>
</feature>
<dbReference type="KEGG" id="mur:EQY75_01835"/>